<keyword evidence="1" id="KW-0732">Signal</keyword>
<organism evidence="2 3">
    <name type="scientific">Rhodovarius crocodyli</name>
    <dbReference type="NCBI Taxonomy" id="1979269"/>
    <lineage>
        <taxon>Bacteria</taxon>
        <taxon>Pseudomonadati</taxon>
        <taxon>Pseudomonadota</taxon>
        <taxon>Alphaproteobacteria</taxon>
        <taxon>Acetobacterales</taxon>
        <taxon>Roseomonadaceae</taxon>
        <taxon>Rhodovarius</taxon>
    </lineage>
</organism>
<dbReference type="EMBL" id="SACL01000004">
    <property type="protein sequence ID" value="RVT96291.1"/>
    <property type="molecule type" value="Genomic_DNA"/>
</dbReference>
<proteinExistence type="predicted"/>
<protein>
    <submittedName>
        <fullName evidence="2">Uncharacterized protein</fullName>
    </submittedName>
</protein>
<dbReference type="AlphaFoldDB" id="A0A437MF47"/>
<sequence>MKIALPAIVVLVVAASPPVAPAPIKSLDALMDEFSSELEKLAQIEDDDAFMQAVLSYLSPLPGPPASLGVPIYPM</sequence>
<name>A0A437MF47_9PROT</name>
<gene>
    <name evidence="2" type="ORF">EOD42_14365</name>
</gene>
<dbReference type="RefSeq" id="WP_127788224.1">
    <property type="nucleotide sequence ID" value="NZ_SACL01000004.1"/>
</dbReference>
<evidence type="ECO:0000313" key="3">
    <source>
        <dbReference type="Proteomes" id="UP000282957"/>
    </source>
</evidence>
<feature type="chain" id="PRO_5019514736" evidence="1">
    <location>
        <begin position="23"/>
        <end position="75"/>
    </location>
</feature>
<evidence type="ECO:0000313" key="2">
    <source>
        <dbReference type="EMBL" id="RVT96291.1"/>
    </source>
</evidence>
<keyword evidence="3" id="KW-1185">Reference proteome</keyword>
<reference evidence="2 3" key="1">
    <citation type="submission" date="2019-01" db="EMBL/GenBank/DDBJ databases">
        <authorList>
            <person name="Chen W.-M."/>
        </authorList>
    </citation>
    <scope>NUCLEOTIDE SEQUENCE [LARGE SCALE GENOMIC DNA]</scope>
    <source>
        <strain evidence="2 3">CCP-6</strain>
    </source>
</reference>
<evidence type="ECO:0000256" key="1">
    <source>
        <dbReference type="SAM" id="SignalP"/>
    </source>
</evidence>
<accession>A0A437MF47</accession>
<dbReference type="Proteomes" id="UP000282957">
    <property type="component" value="Unassembled WGS sequence"/>
</dbReference>
<comment type="caution">
    <text evidence="2">The sequence shown here is derived from an EMBL/GenBank/DDBJ whole genome shotgun (WGS) entry which is preliminary data.</text>
</comment>
<feature type="signal peptide" evidence="1">
    <location>
        <begin position="1"/>
        <end position="22"/>
    </location>
</feature>